<dbReference type="EMBL" id="BATC01000044">
    <property type="protein sequence ID" value="GAD59924.1"/>
    <property type="molecule type" value="Genomic_DNA"/>
</dbReference>
<dbReference type="Pfam" id="PF03720">
    <property type="entry name" value="UDPG_MGDP_dh_C"/>
    <property type="match status" value="1"/>
</dbReference>
<reference evidence="6" key="1">
    <citation type="journal article" date="2013" name="Genome Announc.">
        <title>Draft Genome Sequence of the Dimorphic Prosthecate Bacterium Brevundimonas abyssalis TAR-001T.</title>
        <authorList>
            <person name="Tsubouchi T."/>
            <person name="Nishi S."/>
            <person name="Usui K."/>
            <person name="Shimane Y."/>
            <person name="Takaki Y."/>
            <person name="Maruyama T."/>
            <person name="Hatada Y."/>
        </authorList>
    </citation>
    <scope>NUCLEOTIDE SEQUENCE [LARGE SCALE GENOMIC DNA]</scope>
    <source>
        <strain evidence="6">TAR-001</strain>
    </source>
</reference>
<dbReference type="Pfam" id="PF03721">
    <property type="entry name" value="UDPG_MGDP_dh_N"/>
    <property type="match status" value="1"/>
</dbReference>
<dbReference type="NCBIfam" id="NF008286">
    <property type="entry name" value="PRK11064.1"/>
    <property type="match status" value="1"/>
</dbReference>
<accession>A0A8E0NCM0</accession>
<dbReference type="InterPro" id="IPR008927">
    <property type="entry name" value="6-PGluconate_DH-like_C_sf"/>
</dbReference>
<dbReference type="InterPro" id="IPR017476">
    <property type="entry name" value="UDP-Glc/GDP-Man"/>
</dbReference>
<dbReference type="Gene3D" id="1.20.5.100">
    <property type="entry name" value="Cytochrome c1, transmembrane anchor, C-terminal"/>
    <property type="match status" value="1"/>
</dbReference>
<keyword evidence="1" id="KW-0560">Oxidoreductase</keyword>
<dbReference type="AlphaFoldDB" id="A0A8E0NCM0"/>
<dbReference type="InterPro" id="IPR028359">
    <property type="entry name" value="UDP_ManNAc/GlcNAc_DH"/>
</dbReference>
<evidence type="ECO:0000256" key="1">
    <source>
        <dbReference type="ARBA" id="ARBA00023002"/>
    </source>
</evidence>
<dbReference type="InterPro" id="IPR036291">
    <property type="entry name" value="NAD(P)-bd_dom_sf"/>
</dbReference>
<dbReference type="GO" id="GO:0051287">
    <property type="term" value="F:NAD binding"/>
    <property type="evidence" value="ECO:0007669"/>
    <property type="project" value="InterPro"/>
</dbReference>
<keyword evidence="2" id="KW-0520">NAD</keyword>
<evidence type="ECO:0000313" key="5">
    <source>
        <dbReference type="EMBL" id="GAD59924.1"/>
    </source>
</evidence>
<sequence>MPLTIYADFQAGAHERVVIGVIGLGYIGLPTAAALAAAGHRVIGCDVKPDVIAAIGKGESHIVEPGLDDMLRAVVDRGDLTAQIEAPEADVYLIAVPTPTGDDEYRTPDLSYVFAAAEAIAPKLRVGALVVLESTSPVGATRQMIARMAAARPDLRFPETGRPEDEIDVDVVYSPERVIPGRTMEELTSNARVVGGATPRAALRAAAIYRTLTKGELLLTDDRAAEFVKLAENAFRDVNIAFANELSLICDELDLNVWEIIQLANHHPRVNMLQPGPGVGGHCIAVDPWFIVAQAPKTARLIRTAREVNDGKPQFVIDKVCALMDADPDLKLACLGLAFKADVDDFRESPSFNIARALTALFPGRVVCAEPFADALRPDHGLTIVEPTEAFAAPLVVALVPHTAFKSMMRPDGR</sequence>
<dbReference type="InterPro" id="IPR001732">
    <property type="entry name" value="UDP-Glc/GDP-Man_DH_N"/>
</dbReference>
<evidence type="ECO:0000313" key="6">
    <source>
        <dbReference type="Proteomes" id="UP000016569"/>
    </source>
</evidence>
<protein>
    <submittedName>
        <fullName evidence="5">UDP-glucose dehydrogenase</fullName>
    </submittedName>
</protein>
<dbReference type="SUPFAM" id="SSF52413">
    <property type="entry name" value="UDP-glucose/GDP-mannose dehydrogenase C-terminal domain"/>
    <property type="match status" value="1"/>
</dbReference>
<gene>
    <name evidence="5" type="ORF">MBEBAB_2174</name>
</gene>
<feature type="domain" description="UDP-glucose/GDP-mannose dehydrogenase C-terminal" evidence="4">
    <location>
        <begin position="333"/>
        <end position="414"/>
    </location>
</feature>
<dbReference type="PANTHER" id="PTHR43491:SF1">
    <property type="entry name" value="UDP-N-ACETYL-D-MANNOSAMINE DEHYDROGENASE"/>
    <property type="match status" value="1"/>
</dbReference>
<dbReference type="Proteomes" id="UP000016569">
    <property type="component" value="Unassembled WGS sequence"/>
</dbReference>
<organism evidence="5 6">
    <name type="scientific">Brevundimonas abyssalis TAR-001</name>
    <dbReference type="NCBI Taxonomy" id="1391729"/>
    <lineage>
        <taxon>Bacteria</taxon>
        <taxon>Pseudomonadati</taxon>
        <taxon>Pseudomonadota</taxon>
        <taxon>Alphaproteobacteria</taxon>
        <taxon>Caulobacterales</taxon>
        <taxon>Caulobacteraceae</taxon>
        <taxon>Brevundimonas</taxon>
    </lineage>
</organism>
<dbReference type="NCBIfam" id="TIGR03026">
    <property type="entry name" value="NDP-sugDHase"/>
    <property type="match status" value="1"/>
</dbReference>
<proteinExistence type="inferred from homology"/>
<dbReference type="GO" id="GO:0016628">
    <property type="term" value="F:oxidoreductase activity, acting on the CH-CH group of donors, NAD or NADP as acceptor"/>
    <property type="evidence" value="ECO:0007669"/>
    <property type="project" value="InterPro"/>
</dbReference>
<name>A0A8E0NCM0_9CAUL</name>
<dbReference type="RefSeq" id="WP_021698018.1">
    <property type="nucleotide sequence ID" value="NZ_BATC01000044.1"/>
</dbReference>
<dbReference type="OrthoDB" id="9803238at2"/>
<dbReference type="GO" id="GO:0016616">
    <property type="term" value="F:oxidoreductase activity, acting on the CH-OH group of donors, NAD or NADP as acceptor"/>
    <property type="evidence" value="ECO:0007669"/>
    <property type="project" value="InterPro"/>
</dbReference>
<dbReference type="PIRSF" id="PIRSF500136">
    <property type="entry name" value="UDP_ManNAc_DH"/>
    <property type="match status" value="1"/>
</dbReference>
<comment type="similarity">
    <text evidence="3">Belongs to the UDP-glucose/GDP-mannose dehydrogenase family.</text>
</comment>
<dbReference type="SUPFAM" id="SSF51735">
    <property type="entry name" value="NAD(P)-binding Rossmann-fold domains"/>
    <property type="match status" value="1"/>
</dbReference>
<dbReference type="Pfam" id="PF00984">
    <property type="entry name" value="UDPG_MGDP_dh"/>
    <property type="match status" value="1"/>
</dbReference>
<keyword evidence="6" id="KW-1185">Reference proteome</keyword>
<dbReference type="PIRSF" id="PIRSF000124">
    <property type="entry name" value="UDPglc_GDPman_dh"/>
    <property type="match status" value="1"/>
</dbReference>
<evidence type="ECO:0000259" key="4">
    <source>
        <dbReference type="SMART" id="SM00984"/>
    </source>
</evidence>
<dbReference type="PANTHER" id="PTHR43491">
    <property type="entry name" value="UDP-N-ACETYL-D-MANNOSAMINE DEHYDROGENASE"/>
    <property type="match status" value="1"/>
</dbReference>
<dbReference type="GO" id="GO:0000271">
    <property type="term" value="P:polysaccharide biosynthetic process"/>
    <property type="evidence" value="ECO:0007669"/>
    <property type="project" value="InterPro"/>
</dbReference>
<dbReference type="SUPFAM" id="SSF48179">
    <property type="entry name" value="6-phosphogluconate dehydrogenase C-terminal domain-like"/>
    <property type="match status" value="1"/>
</dbReference>
<evidence type="ECO:0000256" key="2">
    <source>
        <dbReference type="ARBA" id="ARBA00023027"/>
    </source>
</evidence>
<dbReference type="InterPro" id="IPR014027">
    <property type="entry name" value="UDP-Glc/GDP-Man_DH_C"/>
</dbReference>
<dbReference type="SMART" id="SM00984">
    <property type="entry name" value="UDPG_MGDP_dh_C"/>
    <property type="match status" value="1"/>
</dbReference>
<dbReference type="InterPro" id="IPR036220">
    <property type="entry name" value="UDP-Glc/GDP-Man_DH_C_sf"/>
</dbReference>
<dbReference type="InterPro" id="IPR014026">
    <property type="entry name" value="UDP-Glc/GDP-Man_DH_dimer"/>
</dbReference>
<dbReference type="Gene3D" id="3.40.50.720">
    <property type="entry name" value="NAD(P)-binding Rossmann-like Domain"/>
    <property type="match status" value="2"/>
</dbReference>
<evidence type="ECO:0000256" key="3">
    <source>
        <dbReference type="PIRNR" id="PIRNR000124"/>
    </source>
</evidence>
<comment type="caution">
    <text evidence="5">The sequence shown here is derived from an EMBL/GenBank/DDBJ whole genome shotgun (WGS) entry which is preliminary data.</text>
</comment>